<reference evidence="2" key="1">
    <citation type="submission" date="2016-06" db="EMBL/GenBank/DDBJ databases">
        <authorList>
            <person name="Varghese N."/>
        </authorList>
    </citation>
    <scope>NUCLEOTIDE SEQUENCE [LARGE SCALE GENOMIC DNA]</scope>
    <source>
        <strain evidence="2">DSM 43171</strain>
    </source>
</reference>
<evidence type="ECO:0000313" key="2">
    <source>
        <dbReference type="Proteomes" id="UP000199408"/>
    </source>
</evidence>
<evidence type="ECO:0000313" key="1">
    <source>
        <dbReference type="EMBL" id="SCG66461.1"/>
    </source>
</evidence>
<accession>A0A1C5J872</accession>
<keyword evidence="2" id="KW-1185">Reference proteome</keyword>
<sequence>MSLAGRSTFRANPRYDLVPADRLTQADRRLLGEDADLYGVLRPQPGSELDARSCSTDVALLFLTLKEPGALPAFARHKLGGDAEGVLARLVADGVVEVLTGRGFVSGAAAADVLSPVGSSAGQGRIAELSMEALRYGQTLEGLSAEALAPRLYSYGRIPYSPALRRRVPDERATEKFVGDVAGPGWAQRPAWSQPRSPWRLWTRASLRHKPHDDVAYKLYVSPAFDAVPAAVAAVSGTLAASRGVIAFKVARDVCGLCRPDKLVVYFDRLDDLRQGASLLAQEIAGMPAHGVPFTSAVTLDGLLSWGADPPPDARLRTSWRMWVTQHLADYLAAAAGRTDEPWQFALQRLQMAGVDTDTWAPTGSTWREALP</sequence>
<dbReference type="AlphaFoldDB" id="A0A1C5J872"/>
<proteinExistence type="predicted"/>
<dbReference type="Proteomes" id="UP000199408">
    <property type="component" value="Unassembled WGS sequence"/>
</dbReference>
<dbReference type="RefSeq" id="WP_091301600.1">
    <property type="nucleotide sequence ID" value="NZ_FMDN01000023.1"/>
</dbReference>
<protein>
    <submittedName>
        <fullName evidence="1">Uncharacterized protein</fullName>
    </submittedName>
</protein>
<dbReference type="EMBL" id="FMDN01000023">
    <property type="protein sequence ID" value="SCG66461.1"/>
    <property type="molecule type" value="Genomic_DNA"/>
</dbReference>
<dbReference type="STRING" id="47864.GA0070560_12355"/>
<dbReference type="OrthoDB" id="3497533at2"/>
<gene>
    <name evidence="1" type="ORF">GA0070560_12355</name>
</gene>
<name>A0A1C5J872_9ACTN</name>
<organism evidence="1 2">
    <name type="scientific">Micromonospora halophytica</name>
    <dbReference type="NCBI Taxonomy" id="47864"/>
    <lineage>
        <taxon>Bacteria</taxon>
        <taxon>Bacillati</taxon>
        <taxon>Actinomycetota</taxon>
        <taxon>Actinomycetes</taxon>
        <taxon>Micromonosporales</taxon>
        <taxon>Micromonosporaceae</taxon>
        <taxon>Micromonospora</taxon>
    </lineage>
</organism>